<evidence type="ECO:0000256" key="1">
    <source>
        <dbReference type="SAM" id="MobiDB-lite"/>
    </source>
</evidence>
<feature type="compositionally biased region" description="Polar residues" evidence="1">
    <location>
        <begin position="300"/>
        <end position="309"/>
    </location>
</feature>
<evidence type="ECO:0000313" key="4">
    <source>
        <dbReference type="RefSeq" id="XP_011500577.1"/>
    </source>
</evidence>
<sequence>MSSSDSELEEDEEEILVYVEFDNCGTNDMFSTENLKLDMLGLDSDHPIMQVNGKFFEGTYEDAIGTYLFFEKDVNPVIDDPVFDKVPTLKYFKKTRKLLKMQRAFVVPRYEVLGDSNHSQSIPNKNTIKAAGVPPKYQEDAFAFWENARNKRITALNEYLRKQEFRKELRLRGFEPESESDEDNPFAIYKYIENESKVAKTDDQNIDYESQIEKLENTLQMTELGTEQAKNSPKKLTVIDPGPSTSKSSMPWIEDDVPKSQSMAQKVKSIGKVKEKIIKGKVEKKILRKKKFSISHKLLNETSNEQSLENSDDKNEFYQEDSEKSIKNDEVIDINKLDEADKVEDALGTKLEEMEIDEIAIENSERLLANELKLNDSFISDKNKKKQEKREAKMREISEKLKALSQPSKAPNS</sequence>
<dbReference type="GO" id="GO:0000127">
    <property type="term" value="C:transcription factor TFIIIC complex"/>
    <property type="evidence" value="ECO:0007669"/>
    <property type="project" value="TreeGrafter"/>
</dbReference>
<keyword evidence="3" id="KW-1185">Reference proteome</keyword>
<gene>
    <name evidence="4" type="primary">LOC105364367</name>
</gene>
<feature type="region of interest" description="Disordered" evidence="1">
    <location>
        <begin position="379"/>
        <end position="413"/>
    </location>
</feature>
<dbReference type="InterPro" id="IPR042771">
    <property type="entry name" value="GTF3C6-like"/>
</dbReference>
<dbReference type="GeneID" id="105364367"/>
<protein>
    <submittedName>
        <fullName evidence="4">Uncharacterized protein LOC105364367</fullName>
    </submittedName>
</protein>
<dbReference type="GO" id="GO:0006383">
    <property type="term" value="P:transcription by RNA polymerase III"/>
    <property type="evidence" value="ECO:0007669"/>
    <property type="project" value="InterPro"/>
</dbReference>
<dbReference type="PANTHER" id="PTHR21860">
    <property type="entry name" value="TRANSCRIPTION INITIATION FACTOR IIIC TFIIIC , POLYPEPTIDE 6-RELATED"/>
    <property type="match status" value="1"/>
</dbReference>
<dbReference type="PANTHER" id="PTHR21860:SF2">
    <property type="entry name" value="GENERAL TRANSCRIPTION FACTOR 3C POLYPEPTIDE 6"/>
    <property type="match status" value="1"/>
</dbReference>
<feature type="domain" description="Transcription factor TFIIIC triple barrel" evidence="2">
    <location>
        <begin position="11"/>
        <end position="106"/>
    </location>
</feature>
<name>A0AAJ6YM48_9HYME</name>
<proteinExistence type="predicted"/>
<feature type="region of interest" description="Disordered" evidence="1">
    <location>
        <begin position="226"/>
        <end position="252"/>
    </location>
</feature>
<dbReference type="Pfam" id="PF10419">
    <property type="entry name" value="TFIIIC_sub6"/>
    <property type="match status" value="1"/>
</dbReference>
<evidence type="ECO:0000313" key="3">
    <source>
        <dbReference type="Proteomes" id="UP000695007"/>
    </source>
</evidence>
<feature type="compositionally biased region" description="Basic and acidic residues" evidence="1">
    <location>
        <begin position="311"/>
        <end position="325"/>
    </location>
</feature>
<dbReference type="AlphaFoldDB" id="A0AAJ6YM48"/>
<evidence type="ECO:0000259" key="2">
    <source>
        <dbReference type="Pfam" id="PF10419"/>
    </source>
</evidence>
<accession>A0AAJ6YM48</accession>
<feature type="region of interest" description="Disordered" evidence="1">
    <location>
        <begin position="298"/>
        <end position="325"/>
    </location>
</feature>
<feature type="compositionally biased region" description="Basic and acidic residues" evidence="1">
    <location>
        <begin position="388"/>
        <end position="402"/>
    </location>
</feature>
<dbReference type="Proteomes" id="UP000695007">
    <property type="component" value="Unplaced"/>
</dbReference>
<dbReference type="KEGG" id="csol:105364367"/>
<dbReference type="Gene3D" id="2.60.40.4370">
    <property type="match status" value="1"/>
</dbReference>
<organism evidence="3 4">
    <name type="scientific">Ceratosolen solmsi marchali</name>
    <dbReference type="NCBI Taxonomy" id="326594"/>
    <lineage>
        <taxon>Eukaryota</taxon>
        <taxon>Metazoa</taxon>
        <taxon>Ecdysozoa</taxon>
        <taxon>Arthropoda</taxon>
        <taxon>Hexapoda</taxon>
        <taxon>Insecta</taxon>
        <taxon>Pterygota</taxon>
        <taxon>Neoptera</taxon>
        <taxon>Endopterygota</taxon>
        <taxon>Hymenoptera</taxon>
        <taxon>Apocrita</taxon>
        <taxon>Proctotrupomorpha</taxon>
        <taxon>Chalcidoidea</taxon>
        <taxon>Agaonidae</taxon>
        <taxon>Agaoninae</taxon>
        <taxon>Ceratosolen</taxon>
    </lineage>
</organism>
<reference evidence="4" key="1">
    <citation type="submission" date="2025-08" db="UniProtKB">
        <authorList>
            <consortium name="RefSeq"/>
        </authorList>
    </citation>
    <scope>IDENTIFICATION</scope>
</reference>
<dbReference type="RefSeq" id="XP_011500577.1">
    <property type="nucleotide sequence ID" value="XM_011502275.1"/>
</dbReference>
<dbReference type="InterPro" id="IPR019481">
    <property type="entry name" value="TFIIIC_triple_barrel"/>
</dbReference>